<evidence type="ECO:0000256" key="1">
    <source>
        <dbReference type="ARBA" id="ARBA00004651"/>
    </source>
</evidence>
<evidence type="ECO:0000256" key="9">
    <source>
        <dbReference type="SAM" id="Phobius"/>
    </source>
</evidence>
<keyword evidence="3 9" id="KW-0812">Transmembrane</keyword>
<dbReference type="GO" id="GO:0005886">
    <property type="term" value="C:plasma membrane"/>
    <property type="evidence" value="ECO:0007669"/>
    <property type="project" value="UniProtKB-SubCell"/>
</dbReference>
<feature type="transmembrane region" description="Helical" evidence="9">
    <location>
        <begin position="176"/>
        <end position="199"/>
    </location>
</feature>
<protein>
    <recommendedName>
        <fullName evidence="10">G-protein coupled receptors family 1 profile domain-containing protein</fullName>
    </recommendedName>
</protein>
<keyword evidence="2" id="KW-1003">Cell membrane</keyword>
<proteinExistence type="predicted"/>
<evidence type="ECO:0000256" key="3">
    <source>
        <dbReference type="ARBA" id="ARBA00022692"/>
    </source>
</evidence>
<comment type="subcellular location">
    <subcellularLocation>
        <location evidence="1">Cell membrane</location>
        <topology evidence="1">Multi-pass membrane protein</topology>
    </subcellularLocation>
</comment>
<sequence length="307" mass="35261">MNETNATSAGSTSFIFPPTLIAFITLQQIIFVVACLGNGLVVYIFVRYLKFQSNTNKFIVSLAFADFFTGLSTGSQMFYFFYPRMSSNMAACLLRNQVIEYMTMTSQLTVFVAAFDRYLAICHPHKYSNIVTKTRSNITCILLWVLPSYAVFGSMSEWINWHPGIGCSSEVILPRALYGMASIVVYIFSIITAILYYLMLKTAWRFHRRIRSVENNDQIQIKTMTKSIRGAKLTGTITIVFSVCWLPYMAFRFRSLILSKTKTKLESDIANWLVFLGIFNSVVNPIVYSWKRPDFNHQCRKIFCGRR</sequence>
<dbReference type="CDD" id="cd00637">
    <property type="entry name" value="7tm_classA_rhodopsin-like"/>
    <property type="match status" value="1"/>
</dbReference>
<keyword evidence="12" id="KW-1185">Reference proteome</keyword>
<dbReference type="GO" id="GO:0004930">
    <property type="term" value="F:G protein-coupled receptor activity"/>
    <property type="evidence" value="ECO:0007669"/>
    <property type="project" value="UniProtKB-KW"/>
</dbReference>
<name>A0A8S3U6N1_MYTED</name>
<feature type="transmembrane region" description="Helical" evidence="9">
    <location>
        <begin position="58"/>
        <end position="81"/>
    </location>
</feature>
<keyword evidence="8" id="KW-0807">Transducer</keyword>
<dbReference type="SUPFAM" id="SSF81321">
    <property type="entry name" value="Family A G protein-coupled receptor-like"/>
    <property type="match status" value="1"/>
</dbReference>
<dbReference type="Proteomes" id="UP000683360">
    <property type="component" value="Unassembled WGS sequence"/>
</dbReference>
<evidence type="ECO:0000256" key="4">
    <source>
        <dbReference type="ARBA" id="ARBA00022989"/>
    </source>
</evidence>
<evidence type="ECO:0000259" key="10">
    <source>
        <dbReference type="PROSITE" id="PS50262"/>
    </source>
</evidence>
<keyword evidence="4 9" id="KW-1133">Transmembrane helix</keyword>
<gene>
    <name evidence="11" type="ORF">MEDL_50714</name>
</gene>
<feature type="transmembrane region" description="Helical" evidence="9">
    <location>
        <begin position="230"/>
        <end position="249"/>
    </location>
</feature>
<dbReference type="EMBL" id="CAJPWZ010002421">
    <property type="protein sequence ID" value="CAG2238306.1"/>
    <property type="molecule type" value="Genomic_DNA"/>
</dbReference>
<dbReference type="AlphaFoldDB" id="A0A8S3U6N1"/>
<dbReference type="PANTHER" id="PTHR24249">
    <property type="entry name" value="HISTAMINE RECEPTOR-RELATED G-PROTEIN COUPLED RECEPTOR"/>
    <property type="match status" value="1"/>
</dbReference>
<keyword evidence="6 9" id="KW-0472">Membrane</keyword>
<feature type="transmembrane region" description="Helical" evidence="9">
    <location>
        <begin position="20"/>
        <end position="46"/>
    </location>
</feature>
<evidence type="ECO:0000313" key="12">
    <source>
        <dbReference type="Proteomes" id="UP000683360"/>
    </source>
</evidence>
<dbReference type="InterPro" id="IPR050569">
    <property type="entry name" value="TAAR"/>
</dbReference>
<dbReference type="Pfam" id="PF00001">
    <property type="entry name" value="7tm_1"/>
    <property type="match status" value="1"/>
</dbReference>
<dbReference type="SMART" id="SM01381">
    <property type="entry name" value="7TM_GPCR_Srsx"/>
    <property type="match status" value="1"/>
</dbReference>
<evidence type="ECO:0000256" key="8">
    <source>
        <dbReference type="ARBA" id="ARBA00023224"/>
    </source>
</evidence>
<dbReference type="InterPro" id="IPR000276">
    <property type="entry name" value="GPCR_Rhodpsn"/>
</dbReference>
<evidence type="ECO:0000313" key="11">
    <source>
        <dbReference type="EMBL" id="CAG2238306.1"/>
    </source>
</evidence>
<organism evidence="11 12">
    <name type="scientific">Mytilus edulis</name>
    <name type="common">Blue mussel</name>
    <dbReference type="NCBI Taxonomy" id="6550"/>
    <lineage>
        <taxon>Eukaryota</taxon>
        <taxon>Metazoa</taxon>
        <taxon>Spiralia</taxon>
        <taxon>Lophotrochozoa</taxon>
        <taxon>Mollusca</taxon>
        <taxon>Bivalvia</taxon>
        <taxon>Autobranchia</taxon>
        <taxon>Pteriomorphia</taxon>
        <taxon>Mytilida</taxon>
        <taxon>Mytiloidea</taxon>
        <taxon>Mytilidae</taxon>
        <taxon>Mytilinae</taxon>
        <taxon>Mytilus</taxon>
    </lineage>
</organism>
<dbReference type="PRINTS" id="PR00237">
    <property type="entry name" value="GPCRRHODOPSN"/>
</dbReference>
<evidence type="ECO:0000256" key="5">
    <source>
        <dbReference type="ARBA" id="ARBA00023040"/>
    </source>
</evidence>
<comment type="caution">
    <text evidence="11">The sequence shown here is derived from an EMBL/GenBank/DDBJ whole genome shotgun (WGS) entry which is preliminary data.</text>
</comment>
<keyword evidence="5" id="KW-0297">G-protein coupled receptor</keyword>
<feature type="transmembrane region" description="Helical" evidence="9">
    <location>
        <begin position="101"/>
        <end position="120"/>
    </location>
</feature>
<keyword evidence="7" id="KW-0675">Receptor</keyword>
<evidence type="ECO:0000256" key="6">
    <source>
        <dbReference type="ARBA" id="ARBA00023136"/>
    </source>
</evidence>
<dbReference type="Gene3D" id="1.20.1070.10">
    <property type="entry name" value="Rhodopsin 7-helix transmembrane proteins"/>
    <property type="match status" value="1"/>
</dbReference>
<accession>A0A8S3U6N1</accession>
<dbReference type="PROSITE" id="PS50262">
    <property type="entry name" value="G_PROTEIN_RECEP_F1_2"/>
    <property type="match status" value="1"/>
</dbReference>
<dbReference type="InterPro" id="IPR017452">
    <property type="entry name" value="GPCR_Rhodpsn_7TM"/>
</dbReference>
<evidence type="ECO:0000256" key="7">
    <source>
        <dbReference type="ARBA" id="ARBA00023170"/>
    </source>
</evidence>
<dbReference type="PANTHER" id="PTHR24249:SF372">
    <property type="entry name" value="G-PROTEIN COUPLED RECEPTORS FAMILY 1 PROFILE DOMAIN-CONTAINING PROTEIN"/>
    <property type="match status" value="1"/>
</dbReference>
<evidence type="ECO:0000256" key="2">
    <source>
        <dbReference type="ARBA" id="ARBA00022475"/>
    </source>
</evidence>
<feature type="domain" description="G-protein coupled receptors family 1 profile" evidence="10">
    <location>
        <begin position="37"/>
        <end position="288"/>
    </location>
</feature>
<feature type="transmembrane region" description="Helical" evidence="9">
    <location>
        <begin position="141"/>
        <end position="161"/>
    </location>
</feature>
<dbReference type="OrthoDB" id="6287421at2759"/>
<feature type="transmembrane region" description="Helical" evidence="9">
    <location>
        <begin position="269"/>
        <end position="290"/>
    </location>
</feature>
<reference evidence="11" key="1">
    <citation type="submission" date="2021-03" db="EMBL/GenBank/DDBJ databases">
        <authorList>
            <person name="Bekaert M."/>
        </authorList>
    </citation>
    <scope>NUCLEOTIDE SEQUENCE</scope>
</reference>